<dbReference type="AlphaFoldDB" id="A0A2S6IEN6"/>
<evidence type="ECO:0008006" key="4">
    <source>
        <dbReference type="Google" id="ProtNLM"/>
    </source>
</evidence>
<evidence type="ECO:0000313" key="3">
    <source>
        <dbReference type="Proteomes" id="UP000239485"/>
    </source>
</evidence>
<proteinExistence type="predicted"/>
<gene>
    <name evidence="2" type="ORF">CLV92_11349</name>
</gene>
<dbReference type="RefSeq" id="WP_104434452.1">
    <property type="nucleotide sequence ID" value="NZ_PTJD01000013.1"/>
</dbReference>
<dbReference type="EMBL" id="PTJD01000013">
    <property type="protein sequence ID" value="PPK92620.1"/>
    <property type="molecule type" value="Genomic_DNA"/>
</dbReference>
<reference evidence="2 3" key="1">
    <citation type="submission" date="2018-02" db="EMBL/GenBank/DDBJ databases">
        <title>Genomic Encyclopedia of Archaeal and Bacterial Type Strains, Phase II (KMG-II): from individual species to whole genera.</title>
        <authorList>
            <person name="Goeker M."/>
        </authorList>
    </citation>
    <scope>NUCLEOTIDE SEQUENCE [LARGE SCALE GENOMIC DNA]</scope>
    <source>
        <strain evidence="2 3">DSM 22857</strain>
    </source>
</reference>
<protein>
    <recommendedName>
        <fullName evidence="4">Cu-Zn family superoxide dismutase</fullName>
    </recommendedName>
</protein>
<organism evidence="2 3">
    <name type="scientific">Kineococcus xinjiangensis</name>
    <dbReference type="NCBI Taxonomy" id="512762"/>
    <lineage>
        <taxon>Bacteria</taxon>
        <taxon>Bacillati</taxon>
        <taxon>Actinomycetota</taxon>
        <taxon>Actinomycetes</taxon>
        <taxon>Kineosporiales</taxon>
        <taxon>Kineosporiaceae</taxon>
        <taxon>Kineococcus</taxon>
    </lineage>
</organism>
<name>A0A2S6IEN6_9ACTN</name>
<comment type="caution">
    <text evidence="2">The sequence shown here is derived from an EMBL/GenBank/DDBJ whole genome shotgun (WGS) entry which is preliminary data.</text>
</comment>
<keyword evidence="3" id="KW-1185">Reference proteome</keyword>
<feature type="signal peptide" evidence="1">
    <location>
        <begin position="1"/>
        <end position="26"/>
    </location>
</feature>
<evidence type="ECO:0000313" key="2">
    <source>
        <dbReference type="EMBL" id="PPK92620.1"/>
    </source>
</evidence>
<feature type="chain" id="PRO_5015670468" description="Cu-Zn family superoxide dismutase" evidence="1">
    <location>
        <begin position="27"/>
        <end position="219"/>
    </location>
</feature>
<dbReference type="Proteomes" id="UP000239485">
    <property type="component" value="Unassembled WGS sequence"/>
</dbReference>
<sequence length="219" mass="22708">MSKPIRTLALTAPFLAAALLASPAAATGGSGHDVDRFRAHLAPVPHDPSADSGSNVQGRAQLVARGNTVTATVHAKGLSPNLPHVMHIHGELDAKNECPGPEARVGGVNDKLIETVDGLPSYGPINVSFTTRGGTTPADALALDRAPVANSAGVLNYSRTLEIPEDVREELGDLHIVIHGEDLDDDGQYDATPVTALGAPLEAELPVACGALDMKNHKH</sequence>
<accession>A0A2S6IEN6</accession>
<evidence type="ECO:0000256" key="1">
    <source>
        <dbReference type="SAM" id="SignalP"/>
    </source>
</evidence>
<dbReference type="OrthoDB" id="2991218at2"/>
<keyword evidence="1" id="KW-0732">Signal</keyword>